<comment type="caution">
    <text evidence="2">The sequence shown here is derived from an EMBL/GenBank/DDBJ whole genome shotgun (WGS) entry which is preliminary data.</text>
</comment>
<feature type="region of interest" description="Disordered" evidence="1">
    <location>
        <begin position="1"/>
        <end position="43"/>
    </location>
</feature>
<feature type="compositionally biased region" description="Basic and acidic residues" evidence="1">
    <location>
        <begin position="72"/>
        <end position="81"/>
    </location>
</feature>
<evidence type="ECO:0000256" key="1">
    <source>
        <dbReference type="SAM" id="MobiDB-lite"/>
    </source>
</evidence>
<dbReference type="Proteomes" id="UP001066276">
    <property type="component" value="Chromosome 3_1"/>
</dbReference>
<feature type="compositionally biased region" description="Basic and acidic residues" evidence="1">
    <location>
        <begin position="91"/>
        <end position="111"/>
    </location>
</feature>
<reference evidence="2" key="1">
    <citation type="journal article" date="2022" name="bioRxiv">
        <title>Sequencing and chromosome-scale assembly of the giantPleurodeles waltlgenome.</title>
        <authorList>
            <person name="Brown T."/>
            <person name="Elewa A."/>
            <person name="Iarovenko S."/>
            <person name="Subramanian E."/>
            <person name="Araus A.J."/>
            <person name="Petzold A."/>
            <person name="Susuki M."/>
            <person name="Suzuki K.-i.T."/>
            <person name="Hayashi T."/>
            <person name="Toyoda A."/>
            <person name="Oliveira C."/>
            <person name="Osipova E."/>
            <person name="Leigh N.D."/>
            <person name="Simon A."/>
            <person name="Yun M.H."/>
        </authorList>
    </citation>
    <scope>NUCLEOTIDE SEQUENCE</scope>
    <source>
        <strain evidence="2">20211129_DDA</strain>
        <tissue evidence="2">Liver</tissue>
    </source>
</reference>
<dbReference type="AlphaFoldDB" id="A0AAV7UBB1"/>
<gene>
    <name evidence="2" type="ORF">NDU88_003149</name>
</gene>
<proteinExistence type="predicted"/>
<evidence type="ECO:0000313" key="3">
    <source>
        <dbReference type="Proteomes" id="UP001066276"/>
    </source>
</evidence>
<sequence length="111" mass="12916">MGQGRHVLLPHRPQESPSVKGQERVCMRSKEWRPEESGIGQWNLPKERDRFRRACLMIAPVNPCSARQRARRQGESRHEQEQNDIGFSGGKELDYNDDGTREGNMEIREDE</sequence>
<feature type="region of interest" description="Disordered" evidence="1">
    <location>
        <begin position="63"/>
        <end position="111"/>
    </location>
</feature>
<evidence type="ECO:0000313" key="2">
    <source>
        <dbReference type="EMBL" id="KAJ1186367.1"/>
    </source>
</evidence>
<keyword evidence="3" id="KW-1185">Reference proteome</keyword>
<feature type="compositionally biased region" description="Basic and acidic residues" evidence="1">
    <location>
        <begin position="21"/>
        <end position="36"/>
    </location>
</feature>
<accession>A0AAV7UBB1</accession>
<protein>
    <submittedName>
        <fullName evidence="2">Uncharacterized protein</fullName>
    </submittedName>
</protein>
<organism evidence="2 3">
    <name type="scientific">Pleurodeles waltl</name>
    <name type="common">Iberian ribbed newt</name>
    <dbReference type="NCBI Taxonomy" id="8319"/>
    <lineage>
        <taxon>Eukaryota</taxon>
        <taxon>Metazoa</taxon>
        <taxon>Chordata</taxon>
        <taxon>Craniata</taxon>
        <taxon>Vertebrata</taxon>
        <taxon>Euteleostomi</taxon>
        <taxon>Amphibia</taxon>
        <taxon>Batrachia</taxon>
        <taxon>Caudata</taxon>
        <taxon>Salamandroidea</taxon>
        <taxon>Salamandridae</taxon>
        <taxon>Pleurodelinae</taxon>
        <taxon>Pleurodeles</taxon>
    </lineage>
</organism>
<dbReference type="EMBL" id="JANPWB010000005">
    <property type="protein sequence ID" value="KAJ1186367.1"/>
    <property type="molecule type" value="Genomic_DNA"/>
</dbReference>
<name>A0AAV7UBB1_PLEWA</name>